<keyword evidence="7" id="KW-0732">Signal</keyword>
<sequence length="149" mass="16212">MFGAKPLSLLAAATLAAGLTVAAPAPQAMAQGHSSYGEGGDPGPRQPGMYRWNHRGAYAPRYSYGVPRYNGRNYAYYPRHRYYPRYGYYRHGYNPGAAAAAGIIGLTTGAIIGNALSNHASPNSCYRYKSYNPSTGTYLGYDGRRHYCP</sequence>
<evidence type="ECO:0000256" key="1">
    <source>
        <dbReference type="ARBA" id="ARBA00004167"/>
    </source>
</evidence>
<organism evidence="8 9">
    <name type="scientific">Alsobacter ponti</name>
    <dbReference type="NCBI Taxonomy" id="2962936"/>
    <lineage>
        <taxon>Bacteria</taxon>
        <taxon>Pseudomonadati</taxon>
        <taxon>Pseudomonadota</taxon>
        <taxon>Alphaproteobacteria</taxon>
        <taxon>Hyphomicrobiales</taxon>
        <taxon>Alsobacteraceae</taxon>
        <taxon>Alsobacter</taxon>
    </lineage>
</organism>
<proteinExistence type="inferred from homology"/>
<evidence type="ECO:0000256" key="6">
    <source>
        <dbReference type="ARBA" id="ARBA00025321"/>
    </source>
</evidence>
<accession>A0ABT1L6C7</accession>
<evidence type="ECO:0000256" key="4">
    <source>
        <dbReference type="ARBA" id="ARBA00022475"/>
    </source>
</evidence>
<evidence type="ECO:0000313" key="9">
    <source>
        <dbReference type="Proteomes" id="UP001205890"/>
    </source>
</evidence>
<protein>
    <recommendedName>
        <fullName evidence="3">Lectin-like protein BA14k</fullName>
    </recommendedName>
</protein>
<comment type="subcellular location">
    <subcellularLocation>
        <location evidence="1">Membrane</location>
        <topology evidence="1">Single-pass membrane protein</topology>
    </subcellularLocation>
</comment>
<dbReference type="RefSeq" id="WP_254737396.1">
    <property type="nucleotide sequence ID" value="NZ_JANCLU010000001.1"/>
</dbReference>
<dbReference type="EMBL" id="JANCLU010000001">
    <property type="protein sequence ID" value="MCP8936955.1"/>
    <property type="molecule type" value="Genomic_DNA"/>
</dbReference>
<gene>
    <name evidence="8" type="ORF">NK718_00360</name>
</gene>
<reference evidence="8 9" key="1">
    <citation type="submission" date="2022-07" db="EMBL/GenBank/DDBJ databases">
        <authorList>
            <person name="Li W.-J."/>
            <person name="Deng Q.-Q."/>
        </authorList>
    </citation>
    <scope>NUCLEOTIDE SEQUENCE [LARGE SCALE GENOMIC DNA]</scope>
    <source>
        <strain evidence="8 9">SYSU M60028</strain>
    </source>
</reference>
<keyword evidence="4" id="KW-0472">Membrane</keyword>
<comment type="similarity">
    <text evidence="2">Belongs to the BA14k family.</text>
</comment>
<evidence type="ECO:0000256" key="7">
    <source>
        <dbReference type="SAM" id="SignalP"/>
    </source>
</evidence>
<keyword evidence="5" id="KW-0430">Lectin</keyword>
<comment type="function">
    <text evidence="6">Has immunoglobulin-binding and hemagglutination properties, and can bind to mannose. Essential for virulence. May be involved in LPS biosynthesis or polysaccharide transport.</text>
</comment>
<evidence type="ECO:0000256" key="2">
    <source>
        <dbReference type="ARBA" id="ARBA00010270"/>
    </source>
</evidence>
<keyword evidence="9" id="KW-1185">Reference proteome</keyword>
<keyword evidence="4" id="KW-1003">Cell membrane</keyword>
<comment type="caution">
    <text evidence="8">The sequence shown here is derived from an EMBL/GenBank/DDBJ whole genome shotgun (WGS) entry which is preliminary data.</text>
</comment>
<name>A0ABT1L6C7_9HYPH</name>
<dbReference type="Proteomes" id="UP001205890">
    <property type="component" value="Unassembled WGS sequence"/>
</dbReference>
<evidence type="ECO:0000313" key="8">
    <source>
        <dbReference type="EMBL" id="MCP8936955.1"/>
    </source>
</evidence>
<dbReference type="Pfam" id="PF07886">
    <property type="entry name" value="BA14K"/>
    <property type="match status" value="1"/>
</dbReference>
<feature type="signal peptide" evidence="7">
    <location>
        <begin position="1"/>
        <end position="30"/>
    </location>
</feature>
<evidence type="ECO:0000256" key="5">
    <source>
        <dbReference type="ARBA" id="ARBA00022734"/>
    </source>
</evidence>
<dbReference type="InterPro" id="IPR012413">
    <property type="entry name" value="BA14K"/>
</dbReference>
<feature type="chain" id="PRO_5046585042" description="Lectin-like protein BA14k" evidence="7">
    <location>
        <begin position="31"/>
        <end position="149"/>
    </location>
</feature>
<evidence type="ECO:0000256" key="3">
    <source>
        <dbReference type="ARBA" id="ARBA00020552"/>
    </source>
</evidence>